<evidence type="ECO:0000313" key="2">
    <source>
        <dbReference type="Proteomes" id="UP000824881"/>
    </source>
</evidence>
<organism evidence="1 2">
    <name type="scientific">Pleurotus cornucopiae</name>
    <name type="common">Cornucopia mushroom</name>
    <dbReference type="NCBI Taxonomy" id="5321"/>
    <lineage>
        <taxon>Eukaryota</taxon>
        <taxon>Fungi</taxon>
        <taxon>Dikarya</taxon>
        <taxon>Basidiomycota</taxon>
        <taxon>Agaricomycotina</taxon>
        <taxon>Agaricomycetes</taxon>
        <taxon>Agaricomycetidae</taxon>
        <taxon>Agaricales</taxon>
        <taxon>Pleurotineae</taxon>
        <taxon>Pleurotaceae</taxon>
        <taxon>Pleurotus</taxon>
    </lineage>
</organism>
<comment type="caution">
    <text evidence="1">The sequence shown here is derived from an EMBL/GenBank/DDBJ whole genome shotgun (WGS) entry which is preliminary data.</text>
</comment>
<proteinExistence type="predicted"/>
<evidence type="ECO:0000313" key="1">
    <source>
        <dbReference type="EMBL" id="KAG9219439.1"/>
    </source>
</evidence>
<dbReference type="Proteomes" id="UP000824881">
    <property type="component" value="Unassembled WGS sequence"/>
</dbReference>
<dbReference type="EMBL" id="WQMT02000009">
    <property type="protein sequence ID" value="KAG9219439.1"/>
    <property type="molecule type" value="Genomic_DNA"/>
</dbReference>
<reference evidence="1 2" key="1">
    <citation type="journal article" date="2021" name="Appl. Environ. Microbiol.">
        <title>Genetic linkage and physical mapping for an oyster mushroom Pleurotus cornucopiae and QTL analysis for the trait cap color.</title>
        <authorList>
            <person name="Zhang Y."/>
            <person name="Gao W."/>
            <person name="Sonnenberg A."/>
            <person name="Chen Q."/>
            <person name="Zhang J."/>
            <person name="Huang C."/>
        </authorList>
    </citation>
    <scope>NUCLEOTIDE SEQUENCE [LARGE SCALE GENOMIC DNA]</scope>
    <source>
        <strain evidence="1">CCMSSC00406</strain>
    </source>
</reference>
<protein>
    <submittedName>
        <fullName evidence="1">Uncharacterized protein</fullName>
    </submittedName>
</protein>
<gene>
    <name evidence="1" type="ORF">CCMSSC00406_0005333</name>
</gene>
<keyword evidence="2" id="KW-1185">Reference proteome</keyword>
<accession>A0ACB7INV2</accession>
<name>A0ACB7INV2_PLECO</name>
<sequence>MTVVTRSAAKKKLSGITPSSPPRRSTNTPKPKARTIARPPPSRVHNQNPSSSTNTGFRTTLIDSSGAVVTVAPSATGQGVHTRWAYEATSQDTRMNEETEPTTTPTTHSALPSPSSTPPLSNARYVTPAPRESFYPSTALCTPQKGVRAKVVRRSPRRVNALAPEVIIGNQRYHHAMGKALNRTNDGESSNLNVLPTPSKQSKRDVFSNRAQTAAAKAPTLGQPVSLQRAPLGRYDTIQWDAGCGETPVASPKTCAESPKRRSPLVRSLDSGPGPLLGPMGTQIIGPNGTHLLLGATAGPILDTQIINENDGMMDITMDEGGHLKGPIGPHGEKLGRDGKQLLGPSGTLLHYDMNRLADKMRDGRVEAKGFLGGSPSRARRLGPSGNALLE</sequence>